<protein>
    <submittedName>
        <fullName evidence="2">Uncharacterized protein</fullName>
    </submittedName>
</protein>
<evidence type="ECO:0000256" key="1">
    <source>
        <dbReference type="SAM" id="MobiDB-lite"/>
    </source>
</evidence>
<feature type="non-terminal residue" evidence="2">
    <location>
        <position position="1"/>
    </location>
</feature>
<proteinExistence type="predicted"/>
<evidence type="ECO:0000313" key="2">
    <source>
        <dbReference type="EMBL" id="KAF2176437.1"/>
    </source>
</evidence>
<organism evidence="2 3">
    <name type="scientific">Zopfia rhizophila CBS 207.26</name>
    <dbReference type="NCBI Taxonomy" id="1314779"/>
    <lineage>
        <taxon>Eukaryota</taxon>
        <taxon>Fungi</taxon>
        <taxon>Dikarya</taxon>
        <taxon>Ascomycota</taxon>
        <taxon>Pezizomycotina</taxon>
        <taxon>Dothideomycetes</taxon>
        <taxon>Dothideomycetes incertae sedis</taxon>
        <taxon>Zopfiaceae</taxon>
        <taxon>Zopfia</taxon>
    </lineage>
</organism>
<reference evidence="2" key="1">
    <citation type="journal article" date="2020" name="Stud. Mycol.">
        <title>101 Dothideomycetes genomes: a test case for predicting lifestyles and emergence of pathogens.</title>
        <authorList>
            <person name="Haridas S."/>
            <person name="Albert R."/>
            <person name="Binder M."/>
            <person name="Bloem J."/>
            <person name="Labutti K."/>
            <person name="Salamov A."/>
            <person name="Andreopoulos B."/>
            <person name="Baker S."/>
            <person name="Barry K."/>
            <person name="Bills G."/>
            <person name="Bluhm B."/>
            <person name="Cannon C."/>
            <person name="Castanera R."/>
            <person name="Culley D."/>
            <person name="Daum C."/>
            <person name="Ezra D."/>
            <person name="Gonzalez J."/>
            <person name="Henrissat B."/>
            <person name="Kuo A."/>
            <person name="Liang C."/>
            <person name="Lipzen A."/>
            <person name="Lutzoni F."/>
            <person name="Magnuson J."/>
            <person name="Mondo S."/>
            <person name="Nolan M."/>
            <person name="Ohm R."/>
            <person name="Pangilinan J."/>
            <person name="Park H.-J."/>
            <person name="Ramirez L."/>
            <person name="Alfaro M."/>
            <person name="Sun H."/>
            <person name="Tritt A."/>
            <person name="Yoshinaga Y."/>
            <person name="Zwiers L.-H."/>
            <person name="Turgeon B."/>
            <person name="Goodwin S."/>
            <person name="Spatafora J."/>
            <person name="Crous P."/>
            <person name="Grigoriev I."/>
        </authorList>
    </citation>
    <scope>NUCLEOTIDE SEQUENCE</scope>
    <source>
        <strain evidence="2">CBS 207.26</strain>
    </source>
</reference>
<sequence length="99" mass="11509">VSRITTLHRGLRHSLRQHLEESSDSLFSLPYNEYVELVQHIDHHAWRPYPAQKPAPEPARHPTSYNTEPMELNHFSHIRSISPAPSQSSSSAERRSYRL</sequence>
<dbReference type="Proteomes" id="UP000800200">
    <property type="component" value="Unassembled WGS sequence"/>
</dbReference>
<dbReference type="EMBL" id="ML994709">
    <property type="protein sequence ID" value="KAF2176437.1"/>
    <property type="molecule type" value="Genomic_DNA"/>
</dbReference>
<name>A0A6A6DAD4_9PEZI</name>
<gene>
    <name evidence="2" type="ORF">K469DRAFT_760354</name>
</gene>
<dbReference type="AlphaFoldDB" id="A0A6A6DAD4"/>
<feature type="region of interest" description="Disordered" evidence="1">
    <location>
        <begin position="48"/>
        <end position="99"/>
    </location>
</feature>
<feature type="compositionally biased region" description="Low complexity" evidence="1">
    <location>
        <begin position="78"/>
        <end position="91"/>
    </location>
</feature>
<dbReference type="OrthoDB" id="4501855at2759"/>
<accession>A0A6A6DAD4</accession>
<evidence type="ECO:0000313" key="3">
    <source>
        <dbReference type="Proteomes" id="UP000800200"/>
    </source>
</evidence>
<keyword evidence="3" id="KW-1185">Reference proteome</keyword>